<dbReference type="Proteomes" id="UP001187192">
    <property type="component" value="Unassembled WGS sequence"/>
</dbReference>
<keyword evidence="2" id="KW-1185">Reference proteome</keyword>
<organism evidence="1 2">
    <name type="scientific">Ficus carica</name>
    <name type="common">Common fig</name>
    <dbReference type="NCBI Taxonomy" id="3494"/>
    <lineage>
        <taxon>Eukaryota</taxon>
        <taxon>Viridiplantae</taxon>
        <taxon>Streptophyta</taxon>
        <taxon>Embryophyta</taxon>
        <taxon>Tracheophyta</taxon>
        <taxon>Spermatophyta</taxon>
        <taxon>Magnoliopsida</taxon>
        <taxon>eudicotyledons</taxon>
        <taxon>Gunneridae</taxon>
        <taxon>Pentapetalae</taxon>
        <taxon>rosids</taxon>
        <taxon>fabids</taxon>
        <taxon>Rosales</taxon>
        <taxon>Moraceae</taxon>
        <taxon>Ficeae</taxon>
        <taxon>Ficus</taxon>
    </lineage>
</organism>
<evidence type="ECO:0000313" key="2">
    <source>
        <dbReference type="Proteomes" id="UP001187192"/>
    </source>
</evidence>
<sequence>MIVSDSFQAVFGVVSDGQFGCLSPTQVALFRRIFRRSTGWPGVTPLCGISRFALGRAGGLCVAWKEGVEIEPWLVDKNTISCIVYSDSPFQPWSFSAMYGPPMGACKRIGCDITVDVWEDPWNPSLEGYKPFPLDSLSKQMVFFVRDLFSTSGGWDVVKLRALDGVISSVLWKKVWRSKMHPLSQAVMVEVTSFLHFSGFSELSVSLFEGSLISNLGVDAERVILFASLPFGVCLEREKYCASKVHGGDRTSPVKSFFRALWRLFRLILSSLAVVVREETPLSQRGVWCFEKPDVHQPHI</sequence>
<evidence type="ECO:0000313" key="1">
    <source>
        <dbReference type="EMBL" id="GMN63197.1"/>
    </source>
</evidence>
<gene>
    <name evidence="1" type="ORF">TIFTF001_032276</name>
</gene>
<dbReference type="EMBL" id="BTGU01000144">
    <property type="protein sequence ID" value="GMN63197.1"/>
    <property type="molecule type" value="Genomic_DNA"/>
</dbReference>
<protein>
    <submittedName>
        <fullName evidence="1">Uncharacterized protein</fullName>
    </submittedName>
</protein>
<reference evidence="1" key="1">
    <citation type="submission" date="2023-07" db="EMBL/GenBank/DDBJ databases">
        <title>draft genome sequence of fig (Ficus carica).</title>
        <authorList>
            <person name="Takahashi T."/>
            <person name="Nishimura K."/>
        </authorList>
    </citation>
    <scope>NUCLEOTIDE SEQUENCE</scope>
</reference>
<accession>A0AA88DW44</accession>
<feature type="non-terminal residue" evidence="1">
    <location>
        <position position="1"/>
    </location>
</feature>
<comment type="caution">
    <text evidence="1">The sequence shown here is derived from an EMBL/GenBank/DDBJ whole genome shotgun (WGS) entry which is preliminary data.</text>
</comment>
<dbReference type="AlphaFoldDB" id="A0AA88DW44"/>
<name>A0AA88DW44_FICCA</name>
<proteinExistence type="predicted"/>